<proteinExistence type="inferred from homology"/>
<protein>
    <recommendedName>
        <fullName evidence="3">Protein TILLER ANGLE CONTROL 1</fullName>
    </recommendedName>
</protein>
<dbReference type="PANTHER" id="PTHR38366:SF1">
    <property type="entry name" value="PROTEIN TILLER ANGLE CONTROL 1"/>
    <property type="match status" value="1"/>
</dbReference>
<evidence type="ECO:0000256" key="2">
    <source>
        <dbReference type="ARBA" id="ARBA00025796"/>
    </source>
</evidence>
<evidence type="ECO:0000313" key="4">
    <source>
        <dbReference type="EMBL" id="KAK1369890.1"/>
    </source>
</evidence>
<dbReference type="Proteomes" id="UP001237642">
    <property type="component" value="Unassembled WGS sequence"/>
</dbReference>
<evidence type="ECO:0000256" key="1">
    <source>
        <dbReference type="ARBA" id="ARBA00022604"/>
    </source>
</evidence>
<accession>A0AAD8HMB7</accession>
<evidence type="ECO:0000256" key="3">
    <source>
        <dbReference type="ARBA" id="ARBA00026138"/>
    </source>
</evidence>
<dbReference type="InterPro" id="IPR044989">
    <property type="entry name" value="TAC1"/>
</dbReference>
<keyword evidence="1" id="KW-0341">Growth regulation</keyword>
<dbReference type="EMBL" id="JAUIZM010000008">
    <property type="protein sequence ID" value="KAK1369890.1"/>
    <property type="molecule type" value="Genomic_DNA"/>
</dbReference>
<sequence>MKIFNWVHRKFHNKDESSENVKMIKAEHGTGALLEQVALDEVIDDWSQGILAIGTFGYDPSPNCFNQQVQFHWFENEEELEMLEKEGAKEDGAQVENETFDVEGGEHNQLMPNASQNGGSNDENICFHDQNGTKSKISILAVDDLENVQCAKKEYYEKKERITLADLFLTDSDEYIPHTEFDDKEQADVLNKPKSKADGKVSSKLKLPFAKKFIPPIKQEYSNSSPHSRGIKKIHKMMTRMLKKKVHPELESKKQIKKENKIKYGGNGVTEMASLLQTQDAIFCP</sequence>
<dbReference type="GO" id="GO:0001763">
    <property type="term" value="P:morphogenesis of a branching structure"/>
    <property type="evidence" value="ECO:0007669"/>
    <property type="project" value="InterPro"/>
</dbReference>
<keyword evidence="5" id="KW-1185">Reference proteome</keyword>
<name>A0AAD8HMB7_9APIA</name>
<reference evidence="4" key="2">
    <citation type="submission" date="2023-05" db="EMBL/GenBank/DDBJ databases">
        <authorList>
            <person name="Schelkunov M.I."/>
        </authorList>
    </citation>
    <scope>NUCLEOTIDE SEQUENCE</scope>
    <source>
        <strain evidence="4">Hsosn_3</strain>
        <tissue evidence="4">Leaf</tissue>
    </source>
</reference>
<comment type="similarity">
    <text evidence="2">Belongs to the TAC family.</text>
</comment>
<organism evidence="4 5">
    <name type="scientific">Heracleum sosnowskyi</name>
    <dbReference type="NCBI Taxonomy" id="360622"/>
    <lineage>
        <taxon>Eukaryota</taxon>
        <taxon>Viridiplantae</taxon>
        <taxon>Streptophyta</taxon>
        <taxon>Embryophyta</taxon>
        <taxon>Tracheophyta</taxon>
        <taxon>Spermatophyta</taxon>
        <taxon>Magnoliopsida</taxon>
        <taxon>eudicotyledons</taxon>
        <taxon>Gunneridae</taxon>
        <taxon>Pentapetalae</taxon>
        <taxon>asterids</taxon>
        <taxon>campanulids</taxon>
        <taxon>Apiales</taxon>
        <taxon>Apiaceae</taxon>
        <taxon>Apioideae</taxon>
        <taxon>apioid superclade</taxon>
        <taxon>Tordylieae</taxon>
        <taxon>Tordyliinae</taxon>
        <taxon>Heracleum</taxon>
    </lineage>
</organism>
<dbReference type="AlphaFoldDB" id="A0AAD8HMB7"/>
<reference evidence="4" key="1">
    <citation type="submission" date="2023-02" db="EMBL/GenBank/DDBJ databases">
        <title>Genome of toxic invasive species Heracleum sosnowskyi carries increased number of genes despite the absence of recent whole-genome duplications.</title>
        <authorList>
            <person name="Schelkunov M."/>
            <person name="Shtratnikova V."/>
            <person name="Makarenko M."/>
            <person name="Klepikova A."/>
            <person name="Omelchenko D."/>
            <person name="Novikova G."/>
            <person name="Obukhova E."/>
            <person name="Bogdanov V."/>
            <person name="Penin A."/>
            <person name="Logacheva M."/>
        </authorList>
    </citation>
    <scope>NUCLEOTIDE SEQUENCE</scope>
    <source>
        <strain evidence="4">Hsosn_3</strain>
        <tissue evidence="4">Leaf</tissue>
    </source>
</reference>
<evidence type="ECO:0000313" key="5">
    <source>
        <dbReference type="Proteomes" id="UP001237642"/>
    </source>
</evidence>
<gene>
    <name evidence="4" type="ORF">POM88_035982</name>
</gene>
<comment type="caution">
    <text evidence="4">The sequence shown here is derived from an EMBL/GenBank/DDBJ whole genome shotgun (WGS) entry which is preliminary data.</text>
</comment>
<dbReference type="PANTHER" id="PTHR38366">
    <property type="entry name" value="NAD-DEPENDENT PROTEIN DEACETYLASE HST1-LIKE PROTEIN"/>
    <property type="match status" value="1"/>
</dbReference>